<accession>A0A5C6AG42</accession>
<protein>
    <submittedName>
        <fullName evidence="2">Uncharacterized protein</fullName>
    </submittedName>
</protein>
<evidence type="ECO:0000256" key="1">
    <source>
        <dbReference type="SAM" id="MobiDB-lite"/>
    </source>
</evidence>
<name>A0A5C6AG42_9BACT</name>
<comment type="caution">
    <text evidence="2">The sequence shown here is derived from an EMBL/GenBank/DDBJ whole genome shotgun (WGS) entry which is preliminary data.</text>
</comment>
<reference evidence="2 3" key="1">
    <citation type="submission" date="2019-02" db="EMBL/GenBank/DDBJ databases">
        <title>Deep-cultivation of Planctomycetes and their phenomic and genomic characterization uncovers novel biology.</title>
        <authorList>
            <person name="Wiegand S."/>
            <person name="Jogler M."/>
            <person name="Boedeker C."/>
            <person name="Pinto D."/>
            <person name="Vollmers J."/>
            <person name="Rivas-Marin E."/>
            <person name="Kohn T."/>
            <person name="Peeters S.H."/>
            <person name="Heuer A."/>
            <person name="Rast P."/>
            <person name="Oberbeckmann S."/>
            <person name="Bunk B."/>
            <person name="Jeske O."/>
            <person name="Meyerdierks A."/>
            <person name="Storesund J.E."/>
            <person name="Kallscheuer N."/>
            <person name="Luecker S."/>
            <person name="Lage O.M."/>
            <person name="Pohl T."/>
            <person name="Merkel B.J."/>
            <person name="Hornburger P."/>
            <person name="Mueller R.-W."/>
            <person name="Bruemmer F."/>
            <person name="Labrenz M."/>
            <person name="Spormann A.M."/>
            <person name="Op Den Camp H."/>
            <person name="Overmann J."/>
            <person name="Amann R."/>
            <person name="Jetten M.S.M."/>
            <person name="Mascher T."/>
            <person name="Medema M.H."/>
            <person name="Devos D.P."/>
            <person name="Kaster A.-K."/>
            <person name="Ovreas L."/>
            <person name="Rohde M."/>
            <person name="Galperin M.Y."/>
            <person name="Jogler C."/>
        </authorList>
    </citation>
    <scope>NUCLEOTIDE SEQUENCE [LARGE SCALE GENOMIC DNA]</scope>
    <source>
        <strain evidence="2 3">Pla100</strain>
    </source>
</reference>
<dbReference type="Proteomes" id="UP000316213">
    <property type="component" value="Unassembled WGS sequence"/>
</dbReference>
<dbReference type="AlphaFoldDB" id="A0A5C6AG42"/>
<organism evidence="2 3">
    <name type="scientific">Neorhodopirellula pilleata</name>
    <dbReference type="NCBI Taxonomy" id="2714738"/>
    <lineage>
        <taxon>Bacteria</taxon>
        <taxon>Pseudomonadati</taxon>
        <taxon>Planctomycetota</taxon>
        <taxon>Planctomycetia</taxon>
        <taxon>Pirellulales</taxon>
        <taxon>Pirellulaceae</taxon>
        <taxon>Neorhodopirellula</taxon>
    </lineage>
</organism>
<proteinExistence type="predicted"/>
<feature type="region of interest" description="Disordered" evidence="1">
    <location>
        <begin position="140"/>
        <end position="196"/>
    </location>
</feature>
<feature type="compositionally biased region" description="Low complexity" evidence="1">
    <location>
        <begin position="165"/>
        <end position="176"/>
    </location>
</feature>
<evidence type="ECO:0000313" key="2">
    <source>
        <dbReference type="EMBL" id="TWT97173.1"/>
    </source>
</evidence>
<dbReference type="EMBL" id="SJPM01000004">
    <property type="protein sequence ID" value="TWT97173.1"/>
    <property type="molecule type" value="Genomic_DNA"/>
</dbReference>
<evidence type="ECO:0000313" key="3">
    <source>
        <dbReference type="Proteomes" id="UP000316213"/>
    </source>
</evidence>
<gene>
    <name evidence="2" type="ORF">Pla100_23220</name>
</gene>
<sequence length="196" mass="21677">MSAPLTVGSHVFCFRAHQRLSTIAEGSRGNSVAWPSRHHRKDFGSRTIPMRRLLLILAMVLLTTPMAYSQTSWSSSKNIFGGHDYRGPEDQRVTSRANIFGGFDYTSSDGKNWTSRKNIFGGQDYRGPSGQRVTSRANIFGSQDYRSPSGQGTSRPNIYGGQDFRGSSGRRSTSQRNIFGGQDYLGRPPTIFGGKN</sequence>
<feature type="compositionally biased region" description="Polar residues" evidence="1">
    <location>
        <begin position="140"/>
        <end position="156"/>
    </location>
</feature>
<keyword evidence="3" id="KW-1185">Reference proteome</keyword>